<name>A0A554NF82_9EURY</name>
<keyword evidence="1" id="KW-0812">Transmembrane</keyword>
<accession>A0A554NF82</accession>
<dbReference type="EMBL" id="QMDX01000001">
    <property type="protein sequence ID" value="TSD16018.1"/>
    <property type="molecule type" value="Genomic_DNA"/>
</dbReference>
<evidence type="ECO:0000313" key="2">
    <source>
        <dbReference type="EMBL" id="TSD16018.1"/>
    </source>
</evidence>
<comment type="caution">
    <text evidence="2">The sequence shown here is derived from an EMBL/GenBank/DDBJ whole genome shotgun (WGS) entry which is preliminary data.</text>
</comment>
<evidence type="ECO:0000313" key="3">
    <source>
        <dbReference type="Proteomes" id="UP000319894"/>
    </source>
</evidence>
<feature type="transmembrane region" description="Helical" evidence="1">
    <location>
        <begin position="18"/>
        <end position="36"/>
    </location>
</feature>
<gene>
    <name evidence="2" type="ORF">DP107_02220</name>
</gene>
<keyword evidence="1" id="KW-0472">Membrane</keyword>
<dbReference type="InParanoid" id="A0A554NF82"/>
<keyword evidence="1" id="KW-1133">Transmembrane helix</keyword>
<sequence>MNTTGSRRQGVQRTDPRTLLRTEGLAVLALTLWGYFLLDGPLWLLAALALAPDIAMVGYLAGPRVGSRGYNIAHTYTGPAMLGAAGLWLDVSTAVLVALIWTGHIGADRLLGYGLNYGSGFGETHLSTRPAPVETLTESE</sequence>
<dbReference type="Proteomes" id="UP000319894">
    <property type="component" value="Unassembled WGS sequence"/>
</dbReference>
<feature type="transmembrane region" description="Helical" evidence="1">
    <location>
        <begin position="42"/>
        <end position="61"/>
    </location>
</feature>
<dbReference type="InterPro" id="IPR025356">
    <property type="entry name" value="DUF4260"/>
</dbReference>
<organism evidence="2 3">
    <name type="scientific">Haloglomus irregulare</name>
    <dbReference type="NCBI Taxonomy" id="2234134"/>
    <lineage>
        <taxon>Archaea</taxon>
        <taxon>Methanobacteriati</taxon>
        <taxon>Methanobacteriota</taxon>
        <taxon>Stenosarchaea group</taxon>
        <taxon>Halobacteria</taxon>
        <taxon>Halobacteriales</taxon>
        <taxon>Natronomonadaceae</taxon>
        <taxon>Haloglomus</taxon>
    </lineage>
</organism>
<feature type="transmembrane region" description="Helical" evidence="1">
    <location>
        <begin position="82"/>
        <end position="101"/>
    </location>
</feature>
<dbReference type="AlphaFoldDB" id="A0A554NF82"/>
<reference evidence="2 3" key="1">
    <citation type="submission" date="2018-06" db="EMBL/GenBank/DDBJ databases">
        <title>Natronomonas sp. F16-60 a new haloarchaeon isolated from a solar saltern of Isla Cristina, Huelva, Spain.</title>
        <authorList>
            <person name="Duran-Viseras A."/>
            <person name="Sanchez-Porro C."/>
            <person name="Ventosa A."/>
        </authorList>
    </citation>
    <scope>NUCLEOTIDE SEQUENCE [LARGE SCALE GENOMIC DNA]</scope>
    <source>
        <strain evidence="2 3">F16-60</strain>
    </source>
</reference>
<protein>
    <submittedName>
        <fullName evidence="2">DUF4260 domain-containing protein</fullName>
    </submittedName>
</protein>
<proteinExistence type="predicted"/>
<dbReference type="Pfam" id="PF14079">
    <property type="entry name" value="DUF4260"/>
    <property type="match status" value="1"/>
</dbReference>
<dbReference type="OrthoDB" id="319781at2157"/>
<keyword evidence="3" id="KW-1185">Reference proteome</keyword>
<evidence type="ECO:0000256" key="1">
    <source>
        <dbReference type="SAM" id="Phobius"/>
    </source>
</evidence>